<dbReference type="InterPro" id="IPR023214">
    <property type="entry name" value="HAD_sf"/>
</dbReference>
<dbReference type="Gene3D" id="1.10.150.240">
    <property type="entry name" value="Putative phosphatase, domain 2"/>
    <property type="match status" value="1"/>
</dbReference>
<dbReference type="RefSeq" id="WP_160627204.1">
    <property type="nucleotide sequence ID" value="NZ_CP047593.1"/>
</dbReference>
<evidence type="ECO:0000313" key="6">
    <source>
        <dbReference type="Proteomes" id="UP000464954"/>
    </source>
</evidence>
<keyword evidence="6" id="KW-1185">Reference proteome</keyword>
<dbReference type="SFLD" id="SFLDS00003">
    <property type="entry name" value="Haloacid_Dehalogenase"/>
    <property type="match status" value="1"/>
</dbReference>
<name>A0A6P1M814_9BACT</name>
<sequence>MEKEQGWIFFDIDGTLLYARGAGRKAFRQAFEEALGWDQGVEHINFYGATDLDVFRRICAERGESSTPEMEKTFFERLGVRLDEHLAQTPPELFPNIARIVPELCRHWKLGVVTGNIEATAKAKLKYAGLLDYFEPDGFGCGCDHPDRVEIARLALERAGNPANAVLVGDTPRDVEAATANGMISIAVATGIFDVQTLEKAGADYVFEDLTDAERLMSILTDLG</sequence>
<gene>
    <name evidence="5" type="ORF">GT409_04115</name>
</gene>
<dbReference type="SUPFAM" id="SSF56784">
    <property type="entry name" value="HAD-like"/>
    <property type="match status" value="1"/>
</dbReference>
<proteinExistence type="inferred from homology"/>
<protein>
    <recommendedName>
        <fullName evidence="4">phosphoglycolate phosphatase</fullName>
        <ecNumber evidence="4">3.1.3.18</ecNumber>
    </recommendedName>
</protein>
<evidence type="ECO:0000256" key="3">
    <source>
        <dbReference type="ARBA" id="ARBA00006171"/>
    </source>
</evidence>
<dbReference type="PANTHER" id="PTHR43434:SF1">
    <property type="entry name" value="PHOSPHOGLYCOLATE PHOSPHATASE"/>
    <property type="match status" value="1"/>
</dbReference>
<dbReference type="AlphaFoldDB" id="A0A6P1M814"/>
<evidence type="ECO:0000256" key="1">
    <source>
        <dbReference type="ARBA" id="ARBA00000830"/>
    </source>
</evidence>
<dbReference type="InterPro" id="IPR036412">
    <property type="entry name" value="HAD-like_sf"/>
</dbReference>
<dbReference type="InterPro" id="IPR041492">
    <property type="entry name" value="HAD_2"/>
</dbReference>
<comment type="similarity">
    <text evidence="3">Belongs to the HAD-like hydrolase superfamily. CbbY/CbbZ/Gph/YieH family.</text>
</comment>
<comment type="catalytic activity">
    <reaction evidence="1">
        <text>2-phosphoglycolate + H2O = glycolate + phosphate</text>
        <dbReference type="Rhea" id="RHEA:14369"/>
        <dbReference type="ChEBI" id="CHEBI:15377"/>
        <dbReference type="ChEBI" id="CHEBI:29805"/>
        <dbReference type="ChEBI" id="CHEBI:43474"/>
        <dbReference type="ChEBI" id="CHEBI:58033"/>
        <dbReference type="EC" id="3.1.3.18"/>
    </reaction>
</comment>
<dbReference type="EC" id="3.1.3.18" evidence="4"/>
<dbReference type="GO" id="GO:0008967">
    <property type="term" value="F:phosphoglycolate phosphatase activity"/>
    <property type="evidence" value="ECO:0007669"/>
    <property type="project" value="UniProtKB-EC"/>
</dbReference>
<dbReference type="InterPro" id="IPR050155">
    <property type="entry name" value="HAD-like_hydrolase_sf"/>
</dbReference>
<evidence type="ECO:0000256" key="4">
    <source>
        <dbReference type="ARBA" id="ARBA00013078"/>
    </source>
</evidence>
<evidence type="ECO:0000313" key="5">
    <source>
        <dbReference type="EMBL" id="QHI68664.1"/>
    </source>
</evidence>
<comment type="pathway">
    <text evidence="2">Organic acid metabolism; glycolate biosynthesis; glycolate from 2-phosphoglycolate: step 1/1.</text>
</comment>
<evidence type="ECO:0000256" key="2">
    <source>
        <dbReference type="ARBA" id="ARBA00004818"/>
    </source>
</evidence>
<accession>A0A6P1M814</accession>
<keyword evidence="5" id="KW-0378">Hydrolase</keyword>
<dbReference type="EMBL" id="CP047593">
    <property type="protein sequence ID" value="QHI68664.1"/>
    <property type="molecule type" value="Genomic_DNA"/>
</dbReference>
<dbReference type="GO" id="GO:0006281">
    <property type="term" value="P:DNA repair"/>
    <property type="evidence" value="ECO:0007669"/>
    <property type="project" value="TreeGrafter"/>
</dbReference>
<dbReference type="Gene3D" id="3.40.50.1000">
    <property type="entry name" value="HAD superfamily/HAD-like"/>
    <property type="match status" value="1"/>
</dbReference>
<reference evidence="5 6" key="1">
    <citation type="submission" date="2020-01" db="EMBL/GenBank/DDBJ databases">
        <title>Ponticoccus aerotolerans gen. nov., sp. nov., an anaerobic bacterium and proposal of Ponticoccusceae fam. nov., Ponticoccusles ord. nov. and Ponticoccuse classis nov. in the phylum Kiritimatiellaeota.</title>
        <authorList>
            <person name="Zhou L.Y."/>
            <person name="Du Z.J."/>
        </authorList>
    </citation>
    <scope>NUCLEOTIDE SEQUENCE [LARGE SCALE GENOMIC DNA]</scope>
    <source>
        <strain evidence="5 6">S-5007</strain>
    </source>
</reference>
<organism evidence="5 6">
    <name type="scientific">Tichowtungia aerotolerans</name>
    <dbReference type="NCBI Taxonomy" id="2697043"/>
    <lineage>
        <taxon>Bacteria</taxon>
        <taxon>Pseudomonadati</taxon>
        <taxon>Kiritimatiellota</taxon>
        <taxon>Tichowtungiia</taxon>
        <taxon>Tichowtungiales</taxon>
        <taxon>Tichowtungiaceae</taxon>
        <taxon>Tichowtungia</taxon>
    </lineage>
</organism>
<dbReference type="KEGG" id="taer:GT409_04115"/>
<dbReference type="Pfam" id="PF13419">
    <property type="entry name" value="HAD_2"/>
    <property type="match status" value="1"/>
</dbReference>
<dbReference type="InterPro" id="IPR023198">
    <property type="entry name" value="PGP-like_dom2"/>
</dbReference>
<dbReference type="Proteomes" id="UP000464954">
    <property type="component" value="Chromosome"/>
</dbReference>
<dbReference type="PANTHER" id="PTHR43434">
    <property type="entry name" value="PHOSPHOGLYCOLATE PHOSPHATASE"/>
    <property type="match status" value="1"/>
</dbReference>
<dbReference type="SFLD" id="SFLDG01129">
    <property type="entry name" value="C1.5:_HAD__Beta-PGM__Phosphata"/>
    <property type="match status" value="1"/>
</dbReference>